<evidence type="ECO:0000256" key="3">
    <source>
        <dbReference type="ARBA" id="ARBA00022695"/>
    </source>
</evidence>
<dbReference type="Pfam" id="PF02811">
    <property type="entry name" value="PHP"/>
    <property type="match status" value="1"/>
</dbReference>
<dbReference type="Gene3D" id="3.20.20.140">
    <property type="entry name" value="Metal-dependent hydrolases"/>
    <property type="match status" value="2"/>
</dbReference>
<protein>
    <recommendedName>
        <fullName evidence="1">DNA-directed DNA polymerase</fullName>
        <ecNumber evidence="1">2.7.7.7</ecNumber>
    </recommendedName>
</protein>
<evidence type="ECO:0000256" key="2">
    <source>
        <dbReference type="ARBA" id="ARBA00022679"/>
    </source>
</evidence>
<comment type="caution">
    <text evidence="9">The sequence shown here is derived from an EMBL/GenBank/DDBJ whole genome shotgun (WGS) entry which is preliminary data.</text>
</comment>
<feature type="region of interest" description="Disordered" evidence="7">
    <location>
        <begin position="944"/>
        <end position="999"/>
    </location>
</feature>
<evidence type="ECO:0000313" key="9">
    <source>
        <dbReference type="EMBL" id="PPK88859.1"/>
    </source>
</evidence>
<feature type="compositionally biased region" description="Basic and acidic residues" evidence="7">
    <location>
        <begin position="1104"/>
        <end position="1120"/>
    </location>
</feature>
<name>A0A2S6IBN6_9BACT</name>
<proteinExistence type="predicted"/>
<dbReference type="AlphaFoldDB" id="A0A2S6IBN6"/>
<dbReference type="NCBIfam" id="TIGR00594">
    <property type="entry name" value="polc"/>
    <property type="match status" value="1"/>
</dbReference>
<dbReference type="InterPro" id="IPR004013">
    <property type="entry name" value="PHP_dom"/>
</dbReference>
<dbReference type="InterPro" id="IPR011708">
    <property type="entry name" value="DNA_pol3_alpha_NTPase_dom"/>
</dbReference>
<comment type="catalytic activity">
    <reaction evidence="6">
        <text>DNA(n) + a 2'-deoxyribonucleoside 5'-triphosphate = DNA(n+1) + diphosphate</text>
        <dbReference type="Rhea" id="RHEA:22508"/>
        <dbReference type="Rhea" id="RHEA-COMP:17339"/>
        <dbReference type="Rhea" id="RHEA-COMP:17340"/>
        <dbReference type="ChEBI" id="CHEBI:33019"/>
        <dbReference type="ChEBI" id="CHEBI:61560"/>
        <dbReference type="ChEBI" id="CHEBI:173112"/>
        <dbReference type="EC" id="2.7.7.7"/>
    </reaction>
</comment>
<dbReference type="OrthoDB" id="9803237at2"/>
<dbReference type="CDD" id="cd07431">
    <property type="entry name" value="PHP_PolIIIA"/>
    <property type="match status" value="1"/>
</dbReference>
<dbReference type="InterPro" id="IPR040982">
    <property type="entry name" value="DNA_pol3_finger"/>
</dbReference>
<reference evidence="9 10" key="1">
    <citation type="submission" date="2018-02" db="EMBL/GenBank/DDBJ databases">
        <title>Genomic Encyclopedia of Archaeal and Bacterial Type Strains, Phase II (KMG-II): from individual species to whole genera.</title>
        <authorList>
            <person name="Goeker M."/>
        </authorList>
    </citation>
    <scope>NUCLEOTIDE SEQUENCE [LARGE SCALE GENOMIC DNA]</scope>
    <source>
        <strain evidence="9 10">DSM 29526</strain>
    </source>
</reference>
<dbReference type="Pfam" id="PF17657">
    <property type="entry name" value="DNA_pol3_finger"/>
    <property type="match status" value="1"/>
</dbReference>
<keyword evidence="5" id="KW-0239">DNA-directed DNA polymerase</keyword>
<evidence type="ECO:0000313" key="10">
    <source>
        <dbReference type="Proteomes" id="UP000237662"/>
    </source>
</evidence>
<dbReference type="GO" id="GO:0006260">
    <property type="term" value="P:DNA replication"/>
    <property type="evidence" value="ECO:0007669"/>
    <property type="project" value="UniProtKB-KW"/>
</dbReference>
<dbReference type="EMBL" id="PTJC01000005">
    <property type="protein sequence ID" value="PPK88859.1"/>
    <property type="molecule type" value="Genomic_DNA"/>
</dbReference>
<feature type="region of interest" description="Disordered" evidence="7">
    <location>
        <begin position="1104"/>
        <end position="1126"/>
    </location>
</feature>
<gene>
    <name evidence="9" type="ORF">CLV84_1833</name>
</gene>
<dbReference type="SUPFAM" id="SSF89550">
    <property type="entry name" value="PHP domain-like"/>
    <property type="match status" value="1"/>
</dbReference>
<keyword evidence="4" id="KW-0235">DNA replication</keyword>
<dbReference type="InterPro" id="IPR029460">
    <property type="entry name" value="DNAPol_HHH"/>
</dbReference>
<evidence type="ECO:0000256" key="6">
    <source>
        <dbReference type="ARBA" id="ARBA00049244"/>
    </source>
</evidence>
<dbReference type="SMART" id="SM00481">
    <property type="entry name" value="POLIIIAc"/>
    <property type="match status" value="1"/>
</dbReference>
<evidence type="ECO:0000256" key="7">
    <source>
        <dbReference type="SAM" id="MobiDB-lite"/>
    </source>
</evidence>
<evidence type="ECO:0000256" key="5">
    <source>
        <dbReference type="ARBA" id="ARBA00022932"/>
    </source>
</evidence>
<keyword evidence="2" id="KW-0808">Transferase</keyword>
<keyword evidence="3" id="KW-0548">Nucleotidyltransferase</keyword>
<accession>A0A2S6IBN6</accession>
<dbReference type="Gene3D" id="1.10.150.870">
    <property type="match status" value="1"/>
</dbReference>
<keyword evidence="10" id="KW-1185">Reference proteome</keyword>
<organism evidence="9 10">
    <name type="scientific">Neolewinella xylanilytica</name>
    <dbReference type="NCBI Taxonomy" id="1514080"/>
    <lineage>
        <taxon>Bacteria</taxon>
        <taxon>Pseudomonadati</taxon>
        <taxon>Bacteroidota</taxon>
        <taxon>Saprospiria</taxon>
        <taxon>Saprospirales</taxon>
        <taxon>Lewinellaceae</taxon>
        <taxon>Neolewinella</taxon>
    </lineage>
</organism>
<dbReference type="Pfam" id="PF07733">
    <property type="entry name" value="DNA_pol3_alpha"/>
    <property type="match status" value="1"/>
</dbReference>
<dbReference type="Proteomes" id="UP000237662">
    <property type="component" value="Unassembled WGS sequence"/>
</dbReference>
<dbReference type="Pfam" id="PF14579">
    <property type="entry name" value="HHH_6"/>
    <property type="match status" value="1"/>
</dbReference>
<evidence type="ECO:0000256" key="4">
    <source>
        <dbReference type="ARBA" id="ARBA00022705"/>
    </source>
</evidence>
<dbReference type="EC" id="2.7.7.7" evidence="1"/>
<dbReference type="InterPro" id="IPR003141">
    <property type="entry name" value="Pol/His_phosphatase_N"/>
</dbReference>
<dbReference type="PANTHER" id="PTHR32294">
    <property type="entry name" value="DNA POLYMERASE III SUBUNIT ALPHA"/>
    <property type="match status" value="1"/>
</dbReference>
<dbReference type="GO" id="GO:0003887">
    <property type="term" value="F:DNA-directed DNA polymerase activity"/>
    <property type="evidence" value="ECO:0007669"/>
    <property type="project" value="UniProtKB-KW"/>
</dbReference>
<dbReference type="InterPro" id="IPR016195">
    <property type="entry name" value="Pol/histidinol_Pase-like"/>
</dbReference>
<evidence type="ECO:0000259" key="8">
    <source>
        <dbReference type="SMART" id="SM00481"/>
    </source>
</evidence>
<sequence length="1126" mass="128269">MGGVADRTERCGSPFVLRKSNIVLLPSPVHLNCHTSFSLRYGVLPPRRLVEKAAAWGVECLALTDNNNTSCAVEFIQCCRELGVKPILGICFRSEDDQWLYTGLARNAEGWHNLCRFLSDHSLDDRPLPTVPPPLENVWIVYPRLCKPIRDFRDNELLGIRPQHVNRLFSHELRHHQHKLIVLAPVVAITEEDYDLHRTLRAIDRNTIHTKLTPRDLAKRGDRLLPPDTLRQFYRPYPAIVRNTQRIVDSCTAELDTGLHINRQTFTGSEPGDYRLLEKLALAGVARRYPPGPRFQKARLRTERELAVIRKQKFGPYFLITHDIVRYARMAGYQHVGRGSGANSIVAYNIGISDVDPLELDLYFERFINPYRASPPDFDIDFSWDERDDVTDYVFKRYGREYTALLATYSTFQGRAALREVAKVYGLPKEEIDQLVRDPHGRADEDPKARTVVDIARRLVGLPNHLSIHAGGILITEKPIYYHTAQRLMPKGFPVAHCDMYHAEDMGLHKYDILSQRGLGHLRSAADLVYRNHGKTVDLQALDTIKNDPQVRSMLKAGRALGCFYIESPAMRGLLTKLGCDNYIHLVAASSIIRPGVAKSGMMKEYIRRYHYPHSFEYIDPVFREHLGETFGIMVYQEDVMKIVHHFAGLDLDESDVLRRIMSGKKHDGDTFEALRQKFFAGARERGHSGETAAEVWRQVESFSGYSFCKAHSASFAVESFQSLYLKAYYPLEFIVGVINNFGGFYKTEFYVHEARMEGAEIHAPCINKSIYLTDLKDRDLYLGFIHVKSVSEQLVHRFILERKQHGPFRDLTDFCARVDVESSQLELLIRIGAFRFTGKRKSELLWEKNAVFNPRLKKASSLDLFARVAPDYDFPLDEAPNHRPGHRLSSRQFDQAFDELELLGFPLCSPFWLVEVGQPATQPSSAESFSPAESGKVRLTSEATTGVPHPADEPATARSPHPADEPAIARSPHSADEPATAGTRLTSPNSWDLPSSCAPAQKRDVHPLAHVRSNDRTELLAYFVCDKVVPTIKQERMSFGCWLDEHGRYLDSVHFPDAYLRFPFRGAGVYRLAGKVTREFDFPCIEVDHMERLPYLRDLRFTDDRGSPAEPPPTRRESLIPRVPK</sequence>
<dbReference type="InterPro" id="IPR004805">
    <property type="entry name" value="DnaE2/DnaE/PolC"/>
</dbReference>
<feature type="domain" description="Polymerase/histidinol phosphatase N-terminal" evidence="8">
    <location>
        <begin position="29"/>
        <end position="96"/>
    </location>
</feature>
<dbReference type="GO" id="GO:0008408">
    <property type="term" value="F:3'-5' exonuclease activity"/>
    <property type="evidence" value="ECO:0007669"/>
    <property type="project" value="InterPro"/>
</dbReference>
<dbReference type="GO" id="GO:0006281">
    <property type="term" value="P:DNA repair"/>
    <property type="evidence" value="ECO:0007669"/>
    <property type="project" value="UniProtKB-KW"/>
</dbReference>
<feature type="compositionally biased region" description="Polar residues" evidence="7">
    <location>
        <begin position="984"/>
        <end position="994"/>
    </location>
</feature>
<evidence type="ECO:0000256" key="1">
    <source>
        <dbReference type="ARBA" id="ARBA00012417"/>
    </source>
</evidence>